<proteinExistence type="predicted"/>
<dbReference type="AlphaFoldDB" id="A0A974SP98"/>
<dbReference type="EMBL" id="CP064781">
    <property type="protein sequence ID" value="QRJ63968.1"/>
    <property type="molecule type" value="Genomic_DNA"/>
</dbReference>
<dbReference type="RefSeq" id="WP_203387499.1">
    <property type="nucleotide sequence ID" value="NZ_CP064781.1"/>
</dbReference>
<dbReference type="Proteomes" id="UP000663444">
    <property type="component" value="Chromosome"/>
</dbReference>
<gene>
    <name evidence="1" type="ORF">IWH25_00990</name>
</gene>
<reference evidence="1" key="1">
    <citation type="submission" date="2020-11" db="EMBL/GenBank/DDBJ databases">
        <title>Azospira restricta DSM 18626 genome sequence.</title>
        <authorList>
            <person name="Moe W.M."/>
        </authorList>
    </citation>
    <scope>NUCLEOTIDE SEQUENCE</scope>
    <source>
        <strain evidence="1">DSM 18626</strain>
    </source>
</reference>
<dbReference type="InterPro" id="IPR058227">
    <property type="entry name" value="RSP_7527-like"/>
</dbReference>
<sequence>MSPYDIAAIERRARELRAEEIRRLNGLFAERLCVLGRLLAATGFSAVIALAEAIRPLFSWNPQAGAAPAAKPRATLAVRANRIARRLFAWNPEVHHHV</sequence>
<name>A0A974SP98_9RHOO</name>
<evidence type="ECO:0000313" key="1">
    <source>
        <dbReference type="EMBL" id="QRJ63968.1"/>
    </source>
</evidence>
<evidence type="ECO:0000313" key="2">
    <source>
        <dbReference type="Proteomes" id="UP000663444"/>
    </source>
</evidence>
<keyword evidence="2" id="KW-1185">Reference proteome</keyword>
<organism evidence="1 2">
    <name type="scientific">Azospira restricta</name>
    <dbReference type="NCBI Taxonomy" id="404405"/>
    <lineage>
        <taxon>Bacteria</taxon>
        <taxon>Pseudomonadati</taxon>
        <taxon>Pseudomonadota</taxon>
        <taxon>Betaproteobacteria</taxon>
        <taxon>Rhodocyclales</taxon>
        <taxon>Rhodocyclaceae</taxon>
        <taxon>Azospira</taxon>
    </lineage>
</organism>
<protein>
    <submittedName>
        <fullName evidence="1">Uncharacterized protein</fullName>
    </submittedName>
</protein>
<accession>A0A974SP98</accession>
<dbReference type="KEGG" id="ares:IWH25_00990"/>
<dbReference type="NCBIfam" id="NF046098">
    <property type="entry name" value="RSP_7527_fam"/>
    <property type="match status" value="1"/>
</dbReference>